<dbReference type="GO" id="GO:0016491">
    <property type="term" value="F:oxidoreductase activity"/>
    <property type="evidence" value="ECO:0007669"/>
    <property type="project" value="UniProtKB-KW"/>
</dbReference>
<evidence type="ECO:0000256" key="2">
    <source>
        <dbReference type="ARBA" id="ARBA00023002"/>
    </source>
</evidence>
<gene>
    <name evidence="3" type="ORF">FJ657_01945</name>
</gene>
<keyword evidence="4" id="KW-1185">Reference proteome</keyword>
<dbReference type="PRINTS" id="PR00081">
    <property type="entry name" value="GDHRDH"/>
</dbReference>
<dbReference type="Pfam" id="PF00106">
    <property type="entry name" value="adh_short"/>
    <property type="match status" value="1"/>
</dbReference>
<dbReference type="PANTHER" id="PTHR24320">
    <property type="entry name" value="RETINOL DEHYDROGENASE"/>
    <property type="match status" value="1"/>
</dbReference>
<dbReference type="PANTHER" id="PTHR24320:SF152">
    <property type="entry name" value="SHORT-CHAIN DEHYDROGENASE_REDUCTASE FAMILY PROTEIN"/>
    <property type="match status" value="1"/>
</dbReference>
<accession>A0A506YAH2</accession>
<proteinExistence type="inferred from homology"/>
<evidence type="ECO:0000313" key="4">
    <source>
        <dbReference type="Proteomes" id="UP000316252"/>
    </source>
</evidence>
<reference evidence="3 4" key="1">
    <citation type="submission" date="2019-06" db="EMBL/GenBank/DDBJ databases">
        <authorList>
            <person name="Li F."/>
        </authorList>
    </citation>
    <scope>NUCLEOTIDE SEQUENCE [LARGE SCALE GENOMIC DNA]</scope>
    <source>
        <strain evidence="3 4">10F1D-1</strain>
    </source>
</reference>
<dbReference type="OrthoDB" id="4577644at2"/>
<dbReference type="InterPro" id="IPR002347">
    <property type="entry name" value="SDR_fam"/>
</dbReference>
<dbReference type="SUPFAM" id="SSF51735">
    <property type="entry name" value="NAD(P)-binding Rossmann-fold domains"/>
    <property type="match status" value="1"/>
</dbReference>
<evidence type="ECO:0000256" key="1">
    <source>
        <dbReference type="ARBA" id="ARBA00006484"/>
    </source>
</evidence>
<dbReference type="Proteomes" id="UP000316252">
    <property type="component" value="Unassembled WGS sequence"/>
</dbReference>
<dbReference type="InterPro" id="IPR036291">
    <property type="entry name" value="NAD(P)-bd_dom_sf"/>
</dbReference>
<name>A0A506YAH2_9MICO</name>
<comment type="caution">
    <text evidence="3">The sequence shown here is derived from an EMBL/GenBank/DDBJ whole genome shotgun (WGS) entry which is preliminary data.</text>
</comment>
<evidence type="ECO:0000313" key="3">
    <source>
        <dbReference type="EMBL" id="TPW77469.1"/>
    </source>
</evidence>
<dbReference type="EMBL" id="VHQG01000001">
    <property type="protein sequence ID" value="TPW77469.1"/>
    <property type="molecule type" value="Genomic_DNA"/>
</dbReference>
<dbReference type="Gene3D" id="3.40.50.720">
    <property type="entry name" value="NAD(P)-binding Rossmann-like Domain"/>
    <property type="match status" value="1"/>
</dbReference>
<organism evidence="3 4">
    <name type="scientific">Schumannella soli</name>
    <dbReference type="NCBI Taxonomy" id="2590779"/>
    <lineage>
        <taxon>Bacteria</taxon>
        <taxon>Bacillati</taxon>
        <taxon>Actinomycetota</taxon>
        <taxon>Actinomycetes</taxon>
        <taxon>Micrococcales</taxon>
        <taxon>Microbacteriaceae</taxon>
        <taxon>Schumannella</taxon>
    </lineage>
</organism>
<keyword evidence="2" id="KW-0560">Oxidoreductase</keyword>
<dbReference type="AlphaFoldDB" id="A0A506YAH2"/>
<dbReference type="RefSeq" id="WP_141161997.1">
    <property type="nucleotide sequence ID" value="NZ_VHQG01000001.1"/>
</dbReference>
<sequence>MTTVLITGGHSGIGLAAARELAGAGVDLVLAGRSPERMQQIADELTADHGVTVALLRLDTSSLASVREAAAEVGRWREAGAIAELDAVLCNAGGRHDGPIGYSTEGYELTFATNHLGNVLLVDLLRPHLSAAARVIVTASGTHDPDSVDGRLVGAAVEPDATVLAMVGKNSAETLSAGKRYSTSKMCSVMFIYELDRRLRAQGSAVHAIAFDPGQVPETGFLRDMPRIVQRIATTSLFGWISKRIGGVVSDVAFSGGSLARLAIDPEFADRTGEYFQANDGVLSAVRSATLTYDRRRAAKLWDDSIALIDRAVPGAIAAAR</sequence>
<comment type="similarity">
    <text evidence="1">Belongs to the short-chain dehydrogenases/reductases (SDR) family.</text>
</comment>
<protein>
    <submittedName>
        <fullName evidence="3">SDR family NAD(P)-dependent oxidoreductase</fullName>
    </submittedName>
</protein>